<sequence>MIQHAPIIVFAYNRPEHLSQTLNHLARAQGAMESDLVIFCDGPKPNADRAKIDAVHAVAIDTVWTDRFRSVRIELSEANKGLARSIIGGVSAVIEGAGRAIIVEDDVVVSPDFLAFMNDCLDFYASDAFVGSVTGFSPLGAAPVDYPHDVMAIPRNCSQCWATWADRWRDVDWDARDAARIWHDPALRRRFNAAGNDRADRLRRQLAGKIDSWSIRFGLWQTLTGRHTIYPIRNRVRNIGYDGSGVHTRGGQDVNARALNAPRPYRLEPVTEDPALIRAVARAYGGPWHKRILRDVRGWLRSRGQA</sequence>
<name>A0A4U7MWA3_9RHOB</name>
<evidence type="ECO:0000313" key="1">
    <source>
        <dbReference type="EMBL" id="TKZ17450.1"/>
    </source>
</evidence>
<dbReference type="Proteomes" id="UP000306575">
    <property type="component" value="Unassembled WGS sequence"/>
</dbReference>
<gene>
    <name evidence="1" type="ORF">FAP39_14275</name>
</gene>
<keyword evidence="2" id="KW-1185">Reference proteome</keyword>
<dbReference type="AlphaFoldDB" id="A0A4U7MWA3"/>
<dbReference type="InterPro" id="IPR029044">
    <property type="entry name" value="Nucleotide-diphossugar_trans"/>
</dbReference>
<reference evidence="1 2" key="1">
    <citation type="submission" date="2019-04" db="EMBL/GenBank/DDBJ databases">
        <title>Genome sequence of Pelagicola litoralis CL-ES2.</title>
        <authorList>
            <person name="Cao J."/>
        </authorList>
    </citation>
    <scope>NUCLEOTIDE SEQUENCE [LARGE SCALE GENOMIC DNA]</scope>
    <source>
        <strain evidence="1 2">CL-ES2</strain>
    </source>
</reference>
<protein>
    <submittedName>
        <fullName evidence="1">Glycosyltransferase</fullName>
    </submittedName>
</protein>
<dbReference type="GO" id="GO:0016740">
    <property type="term" value="F:transferase activity"/>
    <property type="evidence" value="ECO:0007669"/>
    <property type="project" value="UniProtKB-KW"/>
</dbReference>
<dbReference type="CDD" id="cd00761">
    <property type="entry name" value="Glyco_tranf_GTA_type"/>
    <property type="match status" value="1"/>
</dbReference>
<keyword evidence="1" id="KW-0808">Transferase</keyword>
<dbReference type="Gene3D" id="3.90.550.10">
    <property type="entry name" value="Spore Coat Polysaccharide Biosynthesis Protein SpsA, Chain A"/>
    <property type="match status" value="1"/>
</dbReference>
<dbReference type="OrthoDB" id="5180856at2"/>
<dbReference type="EMBL" id="SULI01000022">
    <property type="protein sequence ID" value="TKZ17450.1"/>
    <property type="molecule type" value="Genomic_DNA"/>
</dbReference>
<evidence type="ECO:0000313" key="2">
    <source>
        <dbReference type="Proteomes" id="UP000306575"/>
    </source>
</evidence>
<organism evidence="1 2">
    <name type="scientific">Shimia litoralis</name>
    <dbReference type="NCBI Taxonomy" id="420403"/>
    <lineage>
        <taxon>Bacteria</taxon>
        <taxon>Pseudomonadati</taxon>
        <taxon>Pseudomonadota</taxon>
        <taxon>Alphaproteobacteria</taxon>
        <taxon>Rhodobacterales</taxon>
        <taxon>Roseobacteraceae</taxon>
    </lineage>
</organism>
<proteinExistence type="predicted"/>
<comment type="caution">
    <text evidence="1">The sequence shown here is derived from an EMBL/GenBank/DDBJ whole genome shotgun (WGS) entry which is preliminary data.</text>
</comment>
<dbReference type="SUPFAM" id="SSF53448">
    <property type="entry name" value="Nucleotide-diphospho-sugar transferases"/>
    <property type="match status" value="1"/>
</dbReference>
<dbReference type="RefSeq" id="WP_138017058.1">
    <property type="nucleotide sequence ID" value="NZ_SULI01000022.1"/>
</dbReference>
<accession>A0A4U7MWA3</accession>